<dbReference type="Gene3D" id="3.10.180.10">
    <property type="entry name" value="2,3-Dihydroxybiphenyl 1,2-Dioxygenase, domain 1"/>
    <property type="match status" value="1"/>
</dbReference>
<feature type="chain" id="PRO_5008769657" evidence="1">
    <location>
        <begin position="19"/>
        <end position="150"/>
    </location>
</feature>
<dbReference type="KEGG" id="gtt:GUITHDRAFT_149019"/>
<dbReference type="Proteomes" id="UP000011087">
    <property type="component" value="Unassembled WGS sequence"/>
</dbReference>
<evidence type="ECO:0000256" key="1">
    <source>
        <dbReference type="SAM" id="SignalP"/>
    </source>
</evidence>
<dbReference type="STRING" id="905079.L1I6L8"/>
<dbReference type="GeneID" id="17288593"/>
<dbReference type="EnsemblProtists" id="EKX31876">
    <property type="protein sequence ID" value="EKX31876"/>
    <property type="gene ID" value="GUITHDRAFT_149019"/>
</dbReference>
<keyword evidence="1" id="KW-0732">Signal</keyword>
<evidence type="ECO:0000313" key="4">
    <source>
        <dbReference type="Proteomes" id="UP000011087"/>
    </source>
</evidence>
<dbReference type="HOGENOM" id="CLU_1745419_0_0_1"/>
<proteinExistence type="predicted"/>
<dbReference type="InterPro" id="IPR029068">
    <property type="entry name" value="Glyas_Bleomycin-R_OHBP_Dase"/>
</dbReference>
<dbReference type="PaxDb" id="55529-EKX31876"/>
<dbReference type="OrthoDB" id="16820at2759"/>
<name>L1I6L8_GUITC</name>
<dbReference type="RefSeq" id="XP_005818856.1">
    <property type="nucleotide sequence ID" value="XM_005818799.1"/>
</dbReference>
<dbReference type="EMBL" id="JH993229">
    <property type="protein sequence ID" value="EKX31876.1"/>
    <property type="molecule type" value="Genomic_DNA"/>
</dbReference>
<reference evidence="2 4" key="1">
    <citation type="journal article" date="2012" name="Nature">
        <title>Algal genomes reveal evolutionary mosaicism and the fate of nucleomorphs.</title>
        <authorList>
            <consortium name="DOE Joint Genome Institute"/>
            <person name="Curtis B.A."/>
            <person name="Tanifuji G."/>
            <person name="Burki F."/>
            <person name="Gruber A."/>
            <person name="Irimia M."/>
            <person name="Maruyama S."/>
            <person name="Arias M.C."/>
            <person name="Ball S.G."/>
            <person name="Gile G.H."/>
            <person name="Hirakawa Y."/>
            <person name="Hopkins J.F."/>
            <person name="Kuo A."/>
            <person name="Rensing S.A."/>
            <person name="Schmutz J."/>
            <person name="Symeonidi A."/>
            <person name="Elias M."/>
            <person name="Eveleigh R.J."/>
            <person name="Herman E.K."/>
            <person name="Klute M.J."/>
            <person name="Nakayama T."/>
            <person name="Obornik M."/>
            <person name="Reyes-Prieto A."/>
            <person name="Armbrust E.V."/>
            <person name="Aves S.J."/>
            <person name="Beiko R.G."/>
            <person name="Coutinho P."/>
            <person name="Dacks J.B."/>
            <person name="Durnford D.G."/>
            <person name="Fast N.M."/>
            <person name="Green B.R."/>
            <person name="Grisdale C.J."/>
            <person name="Hempel F."/>
            <person name="Henrissat B."/>
            <person name="Hoppner M.P."/>
            <person name="Ishida K."/>
            <person name="Kim E."/>
            <person name="Koreny L."/>
            <person name="Kroth P.G."/>
            <person name="Liu Y."/>
            <person name="Malik S.B."/>
            <person name="Maier U.G."/>
            <person name="McRose D."/>
            <person name="Mock T."/>
            <person name="Neilson J.A."/>
            <person name="Onodera N.T."/>
            <person name="Poole A.M."/>
            <person name="Pritham E.J."/>
            <person name="Richards T.A."/>
            <person name="Rocap G."/>
            <person name="Roy S.W."/>
            <person name="Sarai C."/>
            <person name="Schaack S."/>
            <person name="Shirato S."/>
            <person name="Slamovits C.H."/>
            <person name="Spencer D.F."/>
            <person name="Suzuki S."/>
            <person name="Worden A.Z."/>
            <person name="Zauner S."/>
            <person name="Barry K."/>
            <person name="Bell C."/>
            <person name="Bharti A.K."/>
            <person name="Crow J.A."/>
            <person name="Grimwood J."/>
            <person name="Kramer R."/>
            <person name="Lindquist E."/>
            <person name="Lucas S."/>
            <person name="Salamov A."/>
            <person name="McFadden G.I."/>
            <person name="Lane C.E."/>
            <person name="Keeling P.J."/>
            <person name="Gray M.W."/>
            <person name="Grigoriev I.V."/>
            <person name="Archibald J.M."/>
        </authorList>
    </citation>
    <scope>NUCLEOTIDE SEQUENCE</scope>
    <source>
        <strain evidence="2 4">CCMP2712</strain>
    </source>
</reference>
<reference evidence="3" key="3">
    <citation type="submission" date="2016-03" db="UniProtKB">
        <authorList>
            <consortium name="EnsemblProtists"/>
        </authorList>
    </citation>
    <scope>IDENTIFICATION</scope>
</reference>
<evidence type="ECO:0000313" key="2">
    <source>
        <dbReference type="EMBL" id="EKX31876.1"/>
    </source>
</evidence>
<feature type="signal peptide" evidence="1">
    <location>
        <begin position="1"/>
        <end position="18"/>
    </location>
</feature>
<dbReference type="AlphaFoldDB" id="L1I6L8"/>
<keyword evidence="4" id="KW-1185">Reference proteome</keyword>
<evidence type="ECO:0000313" key="3">
    <source>
        <dbReference type="EnsemblProtists" id="EKX31876"/>
    </source>
</evidence>
<gene>
    <name evidence="2" type="ORF">GUITHDRAFT_149019</name>
</gene>
<sequence length="150" mass="16846">MLARLLLLLLLEAEIFMAADYAQGQGSGQVAILLPRHDGHDADRQAAGMGRRRRRSVTRQQFPDMKFDLYFLSTLPANEKYELEPGSDAAHRYLWTMKGTTLELTHNYGTETDEAFKYHPGNQVAAESLASPDEAQERDGFGHVAFNCND</sequence>
<reference evidence="4" key="2">
    <citation type="submission" date="2012-11" db="EMBL/GenBank/DDBJ databases">
        <authorList>
            <person name="Kuo A."/>
            <person name="Curtis B.A."/>
            <person name="Tanifuji G."/>
            <person name="Burki F."/>
            <person name="Gruber A."/>
            <person name="Irimia M."/>
            <person name="Maruyama S."/>
            <person name="Arias M.C."/>
            <person name="Ball S.G."/>
            <person name="Gile G.H."/>
            <person name="Hirakawa Y."/>
            <person name="Hopkins J.F."/>
            <person name="Rensing S.A."/>
            <person name="Schmutz J."/>
            <person name="Symeonidi A."/>
            <person name="Elias M."/>
            <person name="Eveleigh R.J."/>
            <person name="Herman E.K."/>
            <person name="Klute M.J."/>
            <person name="Nakayama T."/>
            <person name="Obornik M."/>
            <person name="Reyes-Prieto A."/>
            <person name="Armbrust E.V."/>
            <person name="Aves S.J."/>
            <person name="Beiko R.G."/>
            <person name="Coutinho P."/>
            <person name="Dacks J.B."/>
            <person name="Durnford D.G."/>
            <person name="Fast N.M."/>
            <person name="Green B.R."/>
            <person name="Grisdale C."/>
            <person name="Hempe F."/>
            <person name="Henrissat B."/>
            <person name="Hoppner M.P."/>
            <person name="Ishida K.-I."/>
            <person name="Kim E."/>
            <person name="Koreny L."/>
            <person name="Kroth P.G."/>
            <person name="Liu Y."/>
            <person name="Malik S.-B."/>
            <person name="Maier U.G."/>
            <person name="McRose D."/>
            <person name="Mock T."/>
            <person name="Neilson J.A."/>
            <person name="Onodera N.T."/>
            <person name="Poole A.M."/>
            <person name="Pritham E.J."/>
            <person name="Richards T.A."/>
            <person name="Rocap G."/>
            <person name="Roy S.W."/>
            <person name="Sarai C."/>
            <person name="Schaack S."/>
            <person name="Shirato S."/>
            <person name="Slamovits C.H."/>
            <person name="Spencer D.F."/>
            <person name="Suzuki S."/>
            <person name="Worden A.Z."/>
            <person name="Zauner S."/>
            <person name="Barry K."/>
            <person name="Bell C."/>
            <person name="Bharti A.K."/>
            <person name="Crow J.A."/>
            <person name="Grimwood J."/>
            <person name="Kramer R."/>
            <person name="Lindquist E."/>
            <person name="Lucas S."/>
            <person name="Salamov A."/>
            <person name="McFadden G.I."/>
            <person name="Lane C.E."/>
            <person name="Keeling P.J."/>
            <person name="Gray M.W."/>
            <person name="Grigoriev I.V."/>
            <person name="Archibald J.M."/>
        </authorList>
    </citation>
    <scope>NUCLEOTIDE SEQUENCE</scope>
    <source>
        <strain evidence="4">CCMP2712</strain>
    </source>
</reference>
<protein>
    <submittedName>
        <fullName evidence="2 3">Uncharacterized protein</fullName>
    </submittedName>
</protein>
<dbReference type="PANTHER" id="PTHR10374">
    <property type="entry name" value="LACTOYLGLUTATHIONE LYASE GLYOXALASE I"/>
    <property type="match status" value="1"/>
</dbReference>
<organism evidence="2">
    <name type="scientific">Guillardia theta (strain CCMP2712)</name>
    <name type="common">Cryptophyte</name>
    <dbReference type="NCBI Taxonomy" id="905079"/>
    <lineage>
        <taxon>Eukaryota</taxon>
        <taxon>Cryptophyceae</taxon>
        <taxon>Pyrenomonadales</taxon>
        <taxon>Geminigeraceae</taxon>
        <taxon>Guillardia</taxon>
    </lineage>
</organism>
<feature type="non-terminal residue" evidence="2">
    <location>
        <position position="150"/>
    </location>
</feature>
<dbReference type="PANTHER" id="PTHR10374:SF30">
    <property type="entry name" value="LACTOYLGLUTATHIONE LYASE"/>
    <property type="match status" value="1"/>
</dbReference>
<accession>L1I6L8</accession>